<name>A0ABN7U9X5_GIGMA</name>
<proteinExistence type="predicted"/>
<gene>
    <name evidence="2" type="ORF">GMARGA_LOCUS4311</name>
</gene>
<evidence type="ECO:0000313" key="3">
    <source>
        <dbReference type="Proteomes" id="UP000789901"/>
    </source>
</evidence>
<evidence type="ECO:0000256" key="1">
    <source>
        <dbReference type="SAM" id="MobiDB-lite"/>
    </source>
</evidence>
<feature type="non-terminal residue" evidence="2">
    <location>
        <position position="56"/>
    </location>
</feature>
<dbReference type="Proteomes" id="UP000789901">
    <property type="component" value="Unassembled WGS sequence"/>
</dbReference>
<organism evidence="2 3">
    <name type="scientific">Gigaspora margarita</name>
    <dbReference type="NCBI Taxonomy" id="4874"/>
    <lineage>
        <taxon>Eukaryota</taxon>
        <taxon>Fungi</taxon>
        <taxon>Fungi incertae sedis</taxon>
        <taxon>Mucoromycota</taxon>
        <taxon>Glomeromycotina</taxon>
        <taxon>Glomeromycetes</taxon>
        <taxon>Diversisporales</taxon>
        <taxon>Gigasporaceae</taxon>
        <taxon>Gigaspora</taxon>
    </lineage>
</organism>
<reference evidence="2 3" key="1">
    <citation type="submission" date="2021-06" db="EMBL/GenBank/DDBJ databases">
        <authorList>
            <person name="Kallberg Y."/>
            <person name="Tangrot J."/>
            <person name="Rosling A."/>
        </authorList>
    </citation>
    <scope>NUCLEOTIDE SEQUENCE [LARGE SCALE GENOMIC DNA]</scope>
    <source>
        <strain evidence="2 3">120-4 pot B 10/14</strain>
    </source>
</reference>
<evidence type="ECO:0000313" key="2">
    <source>
        <dbReference type="EMBL" id="CAG8545814.1"/>
    </source>
</evidence>
<comment type="caution">
    <text evidence="2">The sequence shown here is derived from an EMBL/GenBank/DDBJ whole genome shotgun (WGS) entry which is preliminary data.</text>
</comment>
<sequence>MKIRSQNTSDYEDDAADNNSSSSSQYFATFKRNNHGETIIDHMIDNDDMIEDNLLI</sequence>
<protein>
    <submittedName>
        <fullName evidence="2">22043_t:CDS:1</fullName>
    </submittedName>
</protein>
<keyword evidence="3" id="KW-1185">Reference proteome</keyword>
<feature type="region of interest" description="Disordered" evidence="1">
    <location>
        <begin position="1"/>
        <end position="23"/>
    </location>
</feature>
<accession>A0ABN7U9X5</accession>
<dbReference type="EMBL" id="CAJVQB010001679">
    <property type="protein sequence ID" value="CAG8545814.1"/>
    <property type="molecule type" value="Genomic_DNA"/>
</dbReference>